<feature type="domain" description="Terminase ATPase subunit N-terminal" evidence="3">
    <location>
        <begin position="28"/>
        <end position="85"/>
    </location>
</feature>
<dbReference type="Gene3D" id="3.40.50.300">
    <property type="entry name" value="P-loop containing nucleotide triphosphate hydrolases"/>
    <property type="match status" value="1"/>
</dbReference>
<dbReference type="Pfam" id="PF17289">
    <property type="entry name" value="Terminase_6C"/>
    <property type="match status" value="1"/>
</dbReference>
<evidence type="ECO:0000256" key="2">
    <source>
        <dbReference type="SAM" id="MobiDB-lite"/>
    </source>
</evidence>
<organism evidence="5 6">
    <name type="scientific">Ectopseudomonas oleovorans</name>
    <name type="common">Pseudomonas oleovorans</name>
    <dbReference type="NCBI Taxonomy" id="301"/>
    <lineage>
        <taxon>Bacteria</taxon>
        <taxon>Pseudomonadati</taxon>
        <taxon>Pseudomonadota</taxon>
        <taxon>Gammaproteobacteria</taxon>
        <taxon>Pseudomonadales</taxon>
        <taxon>Pseudomonadaceae</taxon>
        <taxon>Ectopseudomonas</taxon>
    </lineage>
</organism>
<gene>
    <name evidence="5" type="ORF">DFO60_4138</name>
</gene>
<sequence>MKSLSDFSPLPSPAETPAAAPSTDLLMDVRRRAKHLYWMGWRVTEIAEAIGEKEKTVHSWKARDEWDRADNVERIGGALEARLVQLILKDGKTGGDFKEIDLLHRQLERQARIQRFQGGGTEAELNPKLDNRNAGPKKKAARNEFTEEQIEALESAFRDQCFGYQLDWYRAGQQRTRAILKSRQIGATYYFAREAFLDALITGRNQIFLSASKNQAHIFKAYIQAFAREVCGVDVTGDPIILANGAELHFLGTNARTAQGYHGNFYFDEFFWTFRFEELNKVASGMAMQKQYRRTYFSTPSSMAHEAYTFWTGERFNKGKPVAQHLKLDVSHDALQQGRLCEDRIWRQIVTILDAEARGCDLFDLEELKLEYSAEAFQNLLMCQFVDDGASIFPLAMLQPCMVDSWVEWAEDYKPFAARPMGDRPVWVGYDPAETGDTAGLVVVAPPAVPGGKFRVLERHQFRGMDFAAQAEAIRQVCQRYWVTYIGIDVTGMGSGVAQLVKQFFPGVTTFSYSPEVKTRLVLKAYDVIKNGRLEFDAGWTDVAQSLMAIRKTTTASGRQFTYTAGRNDTTGHADLAWALFHALHNEPLEGQTARNTGVMEIY</sequence>
<evidence type="ECO:0000313" key="5">
    <source>
        <dbReference type="EMBL" id="RED01296.1"/>
    </source>
</evidence>
<feature type="region of interest" description="Disordered" evidence="2">
    <location>
        <begin position="1"/>
        <end position="20"/>
    </location>
</feature>
<dbReference type="InterPro" id="IPR035421">
    <property type="entry name" value="Terminase_6C"/>
</dbReference>
<feature type="domain" description="Terminase large subunit gp17-like C-terminal" evidence="4">
    <location>
        <begin position="428"/>
        <end position="586"/>
    </location>
</feature>
<evidence type="ECO:0000259" key="3">
    <source>
        <dbReference type="Pfam" id="PF06056"/>
    </source>
</evidence>
<name>A0A3D9EE91_ECTOL</name>
<dbReference type="InterPro" id="IPR027417">
    <property type="entry name" value="P-loop_NTPase"/>
</dbReference>
<dbReference type="EMBL" id="QRDL01000006">
    <property type="protein sequence ID" value="RED01296.1"/>
    <property type="molecule type" value="Genomic_DNA"/>
</dbReference>
<dbReference type="Proteomes" id="UP000256988">
    <property type="component" value="Unassembled WGS sequence"/>
</dbReference>
<evidence type="ECO:0000259" key="4">
    <source>
        <dbReference type="Pfam" id="PF17289"/>
    </source>
</evidence>
<evidence type="ECO:0000313" key="6">
    <source>
        <dbReference type="Proteomes" id="UP000256988"/>
    </source>
</evidence>
<feature type="region of interest" description="Disordered" evidence="2">
    <location>
        <begin position="121"/>
        <end position="141"/>
    </location>
</feature>
<dbReference type="Pfam" id="PF03237">
    <property type="entry name" value="Terminase_6N"/>
    <property type="match status" value="1"/>
</dbReference>
<dbReference type="Pfam" id="PF06056">
    <property type="entry name" value="Terminase_5"/>
    <property type="match status" value="1"/>
</dbReference>
<dbReference type="InterPro" id="IPR010332">
    <property type="entry name" value="ATPase_terminase-su_N"/>
</dbReference>
<dbReference type="AlphaFoldDB" id="A0A3D9EE91"/>
<keyword evidence="1" id="KW-1188">Viral release from host cell</keyword>
<accession>A0A3D9EE91</accession>
<proteinExistence type="predicted"/>
<comment type="caution">
    <text evidence="5">The sequence shown here is derived from an EMBL/GenBank/DDBJ whole genome shotgun (WGS) entry which is preliminary data.</text>
</comment>
<evidence type="ECO:0000256" key="1">
    <source>
        <dbReference type="ARBA" id="ARBA00022612"/>
    </source>
</evidence>
<reference evidence="5 6" key="1">
    <citation type="submission" date="2018-07" db="EMBL/GenBank/DDBJ databases">
        <title>Genome sequencing of rice bacterial endophytes.</title>
        <authorList>
            <person name="Venturi V."/>
        </authorList>
    </citation>
    <scope>NUCLEOTIDE SEQUENCE [LARGE SCALE GENOMIC DNA]</scope>
    <source>
        <strain evidence="5 6">AG1002</strain>
    </source>
</reference>
<protein>
    <submittedName>
        <fullName evidence="5">Uncharacterized protein YjcR</fullName>
    </submittedName>
</protein>
<dbReference type="Gene3D" id="3.30.420.240">
    <property type="match status" value="1"/>
</dbReference>